<dbReference type="PROSITE" id="PS51821">
    <property type="entry name" value="VELVET"/>
    <property type="match status" value="1"/>
</dbReference>
<proteinExistence type="predicted"/>
<evidence type="ECO:0000256" key="4">
    <source>
        <dbReference type="ARBA" id="ARBA00023242"/>
    </source>
</evidence>
<keyword evidence="4" id="KW-0539">Nucleus</keyword>
<comment type="caution">
    <text evidence="7">The sequence shown here is derived from an EMBL/GenBank/DDBJ whole genome shotgun (WGS) entry which is preliminary data.</text>
</comment>
<evidence type="ECO:0000256" key="3">
    <source>
        <dbReference type="ARBA" id="ARBA00023163"/>
    </source>
</evidence>
<evidence type="ECO:0000313" key="7">
    <source>
        <dbReference type="EMBL" id="KAG0314230.1"/>
    </source>
</evidence>
<dbReference type="Pfam" id="PF11754">
    <property type="entry name" value="Velvet"/>
    <property type="match status" value="1"/>
</dbReference>
<dbReference type="PANTHER" id="PTHR33572">
    <property type="entry name" value="SPORE DEVELOPMENT REGULATOR VOSA"/>
    <property type="match status" value="1"/>
</dbReference>
<dbReference type="OrthoDB" id="3056235at2759"/>
<keyword evidence="3" id="KW-0804">Transcription</keyword>
<name>A0A9P6RA23_9FUNG</name>
<dbReference type="AlphaFoldDB" id="A0A9P6RA23"/>
<dbReference type="InterPro" id="IPR037525">
    <property type="entry name" value="Velvet_dom"/>
</dbReference>
<dbReference type="InterPro" id="IPR038491">
    <property type="entry name" value="Velvet_dom_sf"/>
</dbReference>
<evidence type="ECO:0000313" key="8">
    <source>
        <dbReference type="Proteomes" id="UP000823405"/>
    </source>
</evidence>
<sequence>MTMALYDHCSPGRTYALSMEQNPIHARMCGFGDKDRRPMDPPPIVRLMVREADGTPVDLNVPGTVDISQCMVMAELFTVDQQQPCSLVANPATTTVIPATPHIRTIGDSTMSILHLAVPPPISTRNLTGSTGASGDLLKDLTGNYGIFFAFPDLSVRTDGMYTLKFSFVMLPDSPLVPSPVLATVFSAPFEIFHAKRFPGMIKSTPLSKMLFDQGVRIPLRKETRVGRNRALVQSEPEGAKQDSGEAEDIEDMAGKEV</sequence>
<evidence type="ECO:0000256" key="1">
    <source>
        <dbReference type="ARBA" id="ARBA00004123"/>
    </source>
</evidence>
<keyword evidence="2" id="KW-0805">Transcription regulation</keyword>
<evidence type="ECO:0000256" key="5">
    <source>
        <dbReference type="SAM" id="MobiDB-lite"/>
    </source>
</evidence>
<dbReference type="GO" id="GO:0005634">
    <property type="term" value="C:nucleus"/>
    <property type="evidence" value="ECO:0007669"/>
    <property type="project" value="UniProtKB-SubCell"/>
</dbReference>
<organism evidence="7 8">
    <name type="scientific">Linnemannia gamsii</name>
    <dbReference type="NCBI Taxonomy" id="64522"/>
    <lineage>
        <taxon>Eukaryota</taxon>
        <taxon>Fungi</taxon>
        <taxon>Fungi incertae sedis</taxon>
        <taxon>Mucoromycota</taxon>
        <taxon>Mortierellomycotina</taxon>
        <taxon>Mortierellomycetes</taxon>
        <taxon>Mortierellales</taxon>
        <taxon>Mortierellaceae</taxon>
        <taxon>Linnemannia</taxon>
    </lineage>
</organism>
<dbReference type="Proteomes" id="UP000823405">
    <property type="component" value="Unassembled WGS sequence"/>
</dbReference>
<dbReference type="EMBL" id="JAAAIN010000458">
    <property type="protein sequence ID" value="KAG0314230.1"/>
    <property type="molecule type" value="Genomic_DNA"/>
</dbReference>
<gene>
    <name evidence="7" type="ORF">BGZ97_009492</name>
</gene>
<accession>A0A9P6RA23</accession>
<keyword evidence="8" id="KW-1185">Reference proteome</keyword>
<dbReference type="Gene3D" id="2.60.40.3960">
    <property type="entry name" value="Velvet domain"/>
    <property type="match status" value="1"/>
</dbReference>
<comment type="subcellular location">
    <subcellularLocation>
        <location evidence="1">Nucleus</location>
    </subcellularLocation>
</comment>
<feature type="region of interest" description="Disordered" evidence="5">
    <location>
        <begin position="228"/>
        <end position="258"/>
    </location>
</feature>
<dbReference type="PANTHER" id="PTHR33572:SF3">
    <property type="entry name" value="VELVET COMPLEX SUBUNIT B"/>
    <property type="match status" value="1"/>
</dbReference>
<protein>
    <recommendedName>
        <fullName evidence="6">Velvet domain-containing protein</fullName>
    </recommendedName>
</protein>
<feature type="domain" description="Velvet" evidence="6">
    <location>
        <begin position="10"/>
        <end position="221"/>
    </location>
</feature>
<dbReference type="InterPro" id="IPR021740">
    <property type="entry name" value="Velvet"/>
</dbReference>
<reference evidence="7" key="1">
    <citation type="journal article" date="2020" name="Fungal Divers.">
        <title>Resolving the Mortierellaceae phylogeny through synthesis of multi-gene phylogenetics and phylogenomics.</title>
        <authorList>
            <person name="Vandepol N."/>
            <person name="Liber J."/>
            <person name="Desiro A."/>
            <person name="Na H."/>
            <person name="Kennedy M."/>
            <person name="Barry K."/>
            <person name="Grigoriev I.V."/>
            <person name="Miller A.N."/>
            <person name="O'Donnell K."/>
            <person name="Stajich J.E."/>
            <person name="Bonito G."/>
        </authorList>
    </citation>
    <scope>NUCLEOTIDE SEQUENCE</scope>
    <source>
        <strain evidence="7">NVP60</strain>
    </source>
</reference>
<evidence type="ECO:0000259" key="6">
    <source>
        <dbReference type="PROSITE" id="PS51821"/>
    </source>
</evidence>
<evidence type="ECO:0000256" key="2">
    <source>
        <dbReference type="ARBA" id="ARBA00023015"/>
    </source>
</evidence>